<dbReference type="Gene3D" id="3.90.550.10">
    <property type="entry name" value="Spore Coat Polysaccharide Biosynthesis Protein SpsA, Chain A"/>
    <property type="match status" value="1"/>
</dbReference>
<dbReference type="InterPro" id="IPR050256">
    <property type="entry name" value="Glycosyltransferase_2"/>
</dbReference>
<accession>A0A1G2FXF4</accession>
<evidence type="ECO:0000259" key="1">
    <source>
        <dbReference type="Pfam" id="PF00535"/>
    </source>
</evidence>
<dbReference type="SUPFAM" id="SSF53448">
    <property type="entry name" value="Nucleotide-diphospho-sugar transferases"/>
    <property type="match status" value="1"/>
</dbReference>
<feature type="domain" description="Glycosyltransferase 2-like" evidence="1">
    <location>
        <begin position="11"/>
        <end position="171"/>
    </location>
</feature>
<gene>
    <name evidence="2" type="ORF">A2W41_03265</name>
</gene>
<dbReference type="PANTHER" id="PTHR48090">
    <property type="entry name" value="UNDECAPRENYL-PHOSPHATE 4-DEOXY-4-FORMAMIDO-L-ARABINOSE TRANSFERASE-RELATED"/>
    <property type="match status" value="1"/>
</dbReference>
<name>A0A1G2FXF4_9BACT</name>
<protein>
    <recommendedName>
        <fullName evidence="1">Glycosyltransferase 2-like domain-containing protein</fullName>
    </recommendedName>
</protein>
<comment type="caution">
    <text evidence="2">The sequence shown here is derived from an EMBL/GenBank/DDBJ whole genome shotgun (WGS) entry which is preliminary data.</text>
</comment>
<reference evidence="2 3" key="1">
    <citation type="journal article" date="2016" name="Nat. Commun.">
        <title>Thousands of microbial genomes shed light on interconnected biogeochemical processes in an aquifer system.</title>
        <authorList>
            <person name="Anantharaman K."/>
            <person name="Brown C.T."/>
            <person name="Hug L.A."/>
            <person name="Sharon I."/>
            <person name="Castelle C.J."/>
            <person name="Probst A.J."/>
            <person name="Thomas B.C."/>
            <person name="Singh A."/>
            <person name="Wilkins M.J."/>
            <person name="Karaoz U."/>
            <person name="Brodie E.L."/>
            <person name="Williams K.H."/>
            <person name="Hubbard S.S."/>
            <person name="Banfield J.F."/>
        </authorList>
    </citation>
    <scope>NUCLEOTIDE SEQUENCE [LARGE SCALE GENOMIC DNA]</scope>
</reference>
<dbReference type="Proteomes" id="UP000176700">
    <property type="component" value="Unassembled WGS sequence"/>
</dbReference>
<dbReference type="EMBL" id="MHNI01000014">
    <property type="protein sequence ID" value="OGZ42764.1"/>
    <property type="molecule type" value="Genomic_DNA"/>
</dbReference>
<evidence type="ECO:0000313" key="3">
    <source>
        <dbReference type="Proteomes" id="UP000176700"/>
    </source>
</evidence>
<sequence length="253" mass="29098">MGRLEKKIIAVLPAYNAEKTLKRTFYDIPEDWVDDVILVDDASRDKTVEVAKTLPIRTYVHPKNLGYGGNQKTCYQKALQLGGDIIVMIHPDHQYDPRLVPELLKPIVEGRADAVFGSRMIRREDALKGGMPHWKFAANILLTKIENVVLRLHLTEYHSGFRAYSRKVLETVPFKKNSDNFVFDTEIIVQMKLAGLRIMEIPIQTRYFPEASMIGFSKSVQYGISILYVMIKYLVHVMGFKKISQFVIKHDNK</sequence>
<proteinExistence type="predicted"/>
<dbReference type="PANTHER" id="PTHR48090:SF7">
    <property type="entry name" value="RFBJ PROTEIN"/>
    <property type="match status" value="1"/>
</dbReference>
<dbReference type="InterPro" id="IPR029044">
    <property type="entry name" value="Nucleotide-diphossugar_trans"/>
</dbReference>
<organism evidence="2 3">
    <name type="scientific">Candidatus Ryanbacteria bacterium RIFCSPHIGHO2_01_45_13</name>
    <dbReference type="NCBI Taxonomy" id="1802112"/>
    <lineage>
        <taxon>Bacteria</taxon>
        <taxon>Candidatus Ryaniibacteriota</taxon>
    </lineage>
</organism>
<dbReference type="Pfam" id="PF00535">
    <property type="entry name" value="Glycos_transf_2"/>
    <property type="match status" value="1"/>
</dbReference>
<evidence type="ECO:0000313" key="2">
    <source>
        <dbReference type="EMBL" id="OGZ42764.1"/>
    </source>
</evidence>
<dbReference type="AlphaFoldDB" id="A0A1G2FXF4"/>
<dbReference type="InterPro" id="IPR001173">
    <property type="entry name" value="Glyco_trans_2-like"/>
</dbReference>
<dbReference type="CDD" id="cd04179">
    <property type="entry name" value="DPM_DPG-synthase_like"/>
    <property type="match status" value="1"/>
</dbReference>